<name>A0AAW2WVM4_9LAMI</name>
<dbReference type="Pfam" id="PF03492">
    <property type="entry name" value="Methyltransf_7"/>
    <property type="match status" value="1"/>
</dbReference>
<sequence>RSSGYCKGNHRRGNCQKLDIRNFSSTSKNCFWVADFGCSTGHNSFPAMQIVTQAIYQKHASAGLITPKSGTFVVDVITNVFNTIFSSLPPSRNYNAIGVPGDFHGRLLPESSLHFAYSSWALHWLTEVPKAVAESGSPAWNKGEILYTRDRKEVRDAYLNPYAKD</sequence>
<reference evidence="2" key="2">
    <citation type="journal article" date="2024" name="Plant">
        <title>Genomic evolution and insights into agronomic trait innovations of Sesamum species.</title>
        <authorList>
            <person name="Miao H."/>
            <person name="Wang L."/>
            <person name="Qu L."/>
            <person name="Liu H."/>
            <person name="Sun Y."/>
            <person name="Le M."/>
            <person name="Wang Q."/>
            <person name="Wei S."/>
            <person name="Zheng Y."/>
            <person name="Lin W."/>
            <person name="Duan Y."/>
            <person name="Cao H."/>
            <person name="Xiong S."/>
            <person name="Wang X."/>
            <person name="Wei L."/>
            <person name="Li C."/>
            <person name="Ma Q."/>
            <person name="Ju M."/>
            <person name="Zhao R."/>
            <person name="Li G."/>
            <person name="Mu C."/>
            <person name="Tian Q."/>
            <person name="Mei H."/>
            <person name="Zhang T."/>
            <person name="Gao T."/>
            <person name="Zhang H."/>
        </authorList>
    </citation>
    <scope>NUCLEOTIDE SEQUENCE</scope>
    <source>
        <strain evidence="2">KEN1</strain>
    </source>
</reference>
<evidence type="ECO:0000313" key="2">
    <source>
        <dbReference type="EMBL" id="KAL0445543.1"/>
    </source>
</evidence>
<feature type="non-terminal residue" evidence="2">
    <location>
        <position position="1"/>
    </location>
</feature>
<dbReference type="Gene3D" id="3.40.50.150">
    <property type="entry name" value="Vaccinia Virus protein VP39"/>
    <property type="match status" value="1"/>
</dbReference>
<dbReference type="InterPro" id="IPR029063">
    <property type="entry name" value="SAM-dependent_MTases_sf"/>
</dbReference>
<dbReference type="GO" id="GO:0008168">
    <property type="term" value="F:methyltransferase activity"/>
    <property type="evidence" value="ECO:0007669"/>
    <property type="project" value="InterPro"/>
</dbReference>
<dbReference type="SUPFAM" id="SSF53335">
    <property type="entry name" value="S-adenosyl-L-methionine-dependent methyltransferases"/>
    <property type="match status" value="1"/>
</dbReference>
<dbReference type="EMBL" id="JACGWN010000006">
    <property type="protein sequence ID" value="KAL0445543.1"/>
    <property type="molecule type" value="Genomic_DNA"/>
</dbReference>
<accession>A0AAW2WVM4</accession>
<protein>
    <submittedName>
        <fullName evidence="2">Loganic acid O-methyltransferase</fullName>
    </submittedName>
</protein>
<reference evidence="2" key="1">
    <citation type="submission" date="2020-06" db="EMBL/GenBank/DDBJ databases">
        <authorList>
            <person name="Li T."/>
            <person name="Hu X."/>
            <person name="Zhang T."/>
            <person name="Song X."/>
            <person name="Zhang H."/>
            <person name="Dai N."/>
            <person name="Sheng W."/>
            <person name="Hou X."/>
            <person name="Wei L."/>
        </authorList>
    </citation>
    <scope>NUCLEOTIDE SEQUENCE</scope>
    <source>
        <strain evidence="2">KEN1</strain>
        <tissue evidence="2">Leaf</tissue>
    </source>
</reference>
<evidence type="ECO:0000256" key="1">
    <source>
        <dbReference type="ARBA" id="ARBA00007967"/>
    </source>
</evidence>
<comment type="similarity">
    <text evidence="1">Belongs to the methyltransferase superfamily. Type-7 methyltransferase family.</text>
</comment>
<organism evidence="2">
    <name type="scientific">Sesamum latifolium</name>
    <dbReference type="NCBI Taxonomy" id="2727402"/>
    <lineage>
        <taxon>Eukaryota</taxon>
        <taxon>Viridiplantae</taxon>
        <taxon>Streptophyta</taxon>
        <taxon>Embryophyta</taxon>
        <taxon>Tracheophyta</taxon>
        <taxon>Spermatophyta</taxon>
        <taxon>Magnoliopsida</taxon>
        <taxon>eudicotyledons</taxon>
        <taxon>Gunneridae</taxon>
        <taxon>Pentapetalae</taxon>
        <taxon>asterids</taxon>
        <taxon>lamiids</taxon>
        <taxon>Lamiales</taxon>
        <taxon>Pedaliaceae</taxon>
        <taxon>Sesamum</taxon>
    </lineage>
</organism>
<dbReference type="InterPro" id="IPR005299">
    <property type="entry name" value="MeTrfase_7"/>
</dbReference>
<dbReference type="PANTHER" id="PTHR31009">
    <property type="entry name" value="S-ADENOSYL-L-METHIONINE:CARBOXYL METHYLTRANSFERASE FAMILY PROTEIN"/>
    <property type="match status" value="1"/>
</dbReference>
<proteinExistence type="inferred from homology"/>
<comment type="caution">
    <text evidence="2">The sequence shown here is derived from an EMBL/GenBank/DDBJ whole genome shotgun (WGS) entry which is preliminary data.</text>
</comment>
<dbReference type="AlphaFoldDB" id="A0AAW2WVM4"/>
<gene>
    <name evidence="2" type="ORF">Slati_1682200</name>
</gene>